<evidence type="ECO:0000256" key="4">
    <source>
        <dbReference type="ARBA" id="ARBA00023136"/>
    </source>
</evidence>
<keyword evidence="8" id="KW-1185">Reference proteome</keyword>
<feature type="transmembrane region" description="Helical" evidence="6">
    <location>
        <begin position="502"/>
        <end position="527"/>
    </location>
</feature>
<dbReference type="GO" id="GO:0005886">
    <property type="term" value="C:plasma membrane"/>
    <property type="evidence" value="ECO:0007669"/>
    <property type="project" value="TreeGrafter"/>
</dbReference>
<sequence>MDDTNNNYEKYHLLHNIIGCNISFHSCFISITTPSPSISSRSLYSNNSSSTVFTSNGCPTIPSLKQFEIFYSTIHAYLACTVCLFGTGTNLLNSIILTQEQMRNPTNTLLTGIAIVDSLTMLAYGLQVIYLHFITSPYPDKYPHSQLAVYLILINHAISIGSHTISTCLLVQLAAFRCWVLYSRKLKYLLSSHHHLTWIMISSQGRFIIYCYISAGIIGCLLCMPTFILYQCELIDVRNASVTLKTKEYEGLGNTNNNFNDDDNNNIKIINVETNTTINNDSTITSQYFYWFKLHPNGQLLERVHFILYGCFVKLLASILIVIFTVLILMVLHDARQRYRKLQTLPIEIKLDNSNMRNNSTNNKIVSNNVIFTRKISANSLRPITCNNPSNSTVMTRNSDLNNSDYINDLRIRSHQHRINTNITTSNINLLSTVTTTTTTRNPLFLQISSLAPSNELRNNELNNSSSRNSNNNNNNNLMITRNRRHSSRLLQKSRESQHVTIMLIIIVISFVITEAPQGVFNALVAIKGECFLHTIYLPLGDLLDLLVLLNSSTNFILYCAMSQVFRVNFVNLLKKLLLFTL</sequence>
<dbReference type="Gene3D" id="1.20.1070.10">
    <property type="entry name" value="Rhodopsin 7-helix transmembrane proteins"/>
    <property type="match status" value="2"/>
</dbReference>
<reference evidence="9" key="2">
    <citation type="submission" date="2018-12" db="UniProtKB">
        <authorList>
            <consortium name="WormBaseParasite"/>
        </authorList>
    </citation>
    <scope>IDENTIFICATION</scope>
    <source>
        <strain evidence="9">Puerto Rican</strain>
    </source>
</reference>
<feature type="transmembrane region" description="Helical" evidence="6">
    <location>
        <begin position="207"/>
        <end position="230"/>
    </location>
</feature>
<feature type="transmembrane region" description="Helical" evidence="6">
    <location>
        <begin position="547"/>
        <end position="566"/>
    </location>
</feature>
<dbReference type="InParanoid" id="A0A3Q0KLE6"/>
<dbReference type="InterPro" id="IPR053219">
    <property type="entry name" value="GPCR_Dmsr-1"/>
</dbReference>
<evidence type="ECO:0000256" key="2">
    <source>
        <dbReference type="ARBA" id="ARBA00022692"/>
    </source>
</evidence>
<feature type="region of interest" description="Disordered" evidence="5">
    <location>
        <begin position="457"/>
        <end position="485"/>
    </location>
</feature>
<dbReference type="PANTHER" id="PTHR46273:SF4">
    <property type="entry name" value="AT19640P"/>
    <property type="match status" value="1"/>
</dbReference>
<protein>
    <submittedName>
        <fullName evidence="9">Putative neuropeptide F-like receptor</fullName>
    </submittedName>
</protein>
<keyword evidence="2 6" id="KW-0812">Transmembrane</keyword>
<feature type="transmembrane region" description="Helical" evidence="6">
    <location>
        <begin position="109"/>
        <end position="135"/>
    </location>
</feature>
<feature type="domain" description="G-protein coupled receptors family 1 profile" evidence="7">
    <location>
        <begin position="88"/>
        <end position="559"/>
    </location>
</feature>
<proteinExistence type="predicted"/>
<feature type="transmembrane region" description="Helical" evidence="6">
    <location>
        <begin position="147"/>
        <end position="180"/>
    </location>
</feature>
<evidence type="ECO:0000256" key="1">
    <source>
        <dbReference type="ARBA" id="ARBA00004370"/>
    </source>
</evidence>
<dbReference type="Pfam" id="PF10324">
    <property type="entry name" value="7TM_GPCR_Srw"/>
    <property type="match status" value="2"/>
</dbReference>
<feature type="transmembrane region" description="Helical" evidence="6">
    <location>
        <begin position="306"/>
        <end position="332"/>
    </location>
</feature>
<name>A0A3Q0KLE6_SCHMA</name>
<keyword evidence="4 6" id="KW-0472">Membrane</keyword>
<feature type="transmembrane region" description="Helical" evidence="6">
    <location>
        <begin position="74"/>
        <end position="97"/>
    </location>
</feature>
<keyword evidence="3 6" id="KW-1133">Transmembrane helix</keyword>
<evidence type="ECO:0000256" key="6">
    <source>
        <dbReference type="SAM" id="Phobius"/>
    </source>
</evidence>
<reference evidence="8" key="1">
    <citation type="journal article" date="2012" name="PLoS Negl. Trop. Dis.">
        <title>A systematically improved high quality genome and transcriptome of the human blood fluke Schistosoma mansoni.</title>
        <authorList>
            <person name="Protasio A.V."/>
            <person name="Tsai I.J."/>
            <person name="Babbage A."/>
            <person name="Nichol S."/>
            <person name="Hunt M."/>
            <person name="Aslett M.A."/>
            <person name="De Silva N."/>
            <person name="Velarde G.S."/>
            <person name="Anderson T.J."/>
            <person name="Clark R.C."/>
            <person name="Davidson C."/>
            <person name="Dillon G.P."/>
            <person name="Holroyd N.E."/>
            <person name="LoVerde P.T."/>
            <person name="Lloyd C."/>
            <person name="McQuillan J."/>
            <person name="Oliveira G."/>
            <person name="Otto T.D."/>
            <person name="Parker-Manuel S.J."/>
            <person name="Quail M.A."/>
            <person name="Wilson R.A."/>
            <person name="Zerlotini A."/>
            <person name="Dunne D.W."/>
            <person name="Berriman M."/>
        </authorList>
    </citation>
    <scope>NUCLEOTIDE SEQUENCE [LARGE SCALE GENOMIC DNA]</scope>
    <source>
        <strain evidence="8">Puerto Rican</strain>
    </source>
</reference>
<dbReference type="GO" id="GO:0008528">
    <property type="term" value="F:G protein-coupled peptide receptor activity"/>
    <property type="evidence" value="ECO:0007669"/>
    <property type="project" value="InterPro"/>
</dbReference>
<dbReference type="PROSITE" id="PS50262">
    <property type="entry name" value="G_PROTEIN_RECEP_F1_2"/>
    <property type="match status" value="1"/>
</dbReference>
<dbReference type="Proteomes" id="UP000008854">
    <property type="component" value="Unassembled WGS sequence"/>
</dbReference>
<dbReference type="AlphaFoldDB" id="A0A3Q0KLE6"/>
<feature type="compositionally biased region" description="Low complexity" evidence="5">
    <location>
        <begin position="457"/>
        <end position="477"/>
    </location>
</feature>
<evidence type="ECO:0000256" key="3">
    <source>
        <dbReference type="ARBA" id="ARBA00022989"/>
    </source>
</evidence>
<dbReference type="InterPro" id="IPR019427">
    <property type="entry name" value="7TM_GPCR_serpentine_rcpt_Srw"/>
</dbReference>
<organism evidence="8 9">
    <name type="scientific">Schistosoma mansoni</name>
    <name type="common">Blood fluke</name>
    <dbReference type="NCBI Taxonomy" id="6183"/>
    <lineage>
        <taxon>Eukaryota</taxon>
        <taxon>Metazoa</taxon>
        <taxon>Spiralia</taxon>
        <taxon>Lophotrochozoa</taxon>
        <taxon>Platyhelminthes</taxon>
        <taxon>Trematoda</taxon>
        <taxon>Digenea</taxon>
        <taxon>Strigeidida</taxon>
        <taxon>Schistosomatoidea</taxon>
        <taxon>Schistosomatidae</taxon>
        <taxon>Schistosoma</taxon>
    </lineage>
</organism>
<dbReference type="PANTHER" id="PTHR46273">
    <property type="entry name" value="MYOSUPPRESSIN RECEPTOR 1, ISOFORM B-RELATED"/>
    <property type="match status" value="1"/>
</dbReference>
<dbReference type="WBParaSite" id="Smp_128710.1">
    <property type="protein sequence ID" value="Smp_128710.1"/>
    <property type="gene ID" value="Smp_128710"/>
</dbReference>
<comment type="subcellular location">
    <subcellularLocation>
        <location evidence="1">Membrane</location>
    </subcellularLocation>
</comment>
<evidence type="ECO:0000259" key="7">
    <source>
        <dbReference type="PROSITE" id="PS50262"/>
    </source>
</evidence>
<dbReference type="InterPro" id="IPR017452">
    <property type="entry name" value="GPCR_Rhodpsn_7TM"/>
</dbReference>
<dbReference type="STRING" id="6183.A0A3Q0KLE6"/>
<dbReference type="SUPFAM" id="SSF81321">
    <property type="entry name" value="Family A G protein-coupled receptor-like"/>
    <property type="match status" value="1"/>
</dbReference>
<evidence type="ECO:0000313" key="9">
    <source>
        <dbReference type="WBParaSite" id="Smp_128710.1"/>
    </source>
</evidence>
<evidence type="ECO:0000313" key="8">
    <source>
        <dbReference type="Proteomes" id="UP000008854"/>
    </source>
</evidence>
<evidence type="ECO:0000256" key="5">
    <source>
        <dbReference type="SAM" id="MobiDB-lite"/>
    </source>
</evidence>
<accession>A0A3Q0KLE6</accession>